<evidence type="ECO:0000313" key="1">
    <source>
        <dbReference type="EMBL" id="QHU06651.1"/>
    </source>
</evidence>
<sequence>MKVSIKILSDDSIELSGGTFDVKDEIKSHNGKWNPATKKWVLPKGTNTDFLFVKTPAPIYIPTYGHCCSKSKIMEEYLQGPSYIQCDEHGKRPTTSKGFGYTGD</sequence>
<name>A0A6C0JP41_9ZZZZ</name>
<organism evidence="1">
    <name type="scientific">viral metagenome</name>
    <dbReference type="NCBI Taxonomy" id="1070528"/>
    <lineage>
        <taxon>unclassified sequences</taxon>
        <taxon>metagenomes</taxon>
        <taxon>organismal metagenomes</taxon>
    </lineage>
</organism>
<accession>A0A6C0JP41</accession>
<proteinExistence type="predicted"/>
<dbReference type="AlphaFoldDB" id="A0A6C0JP41"/>
<evidence type="ECO:0008006" key="2">
    <source>
        <dbReference type="Google" id="ProtNLM"/>
    </source>
</evidence>
<protein>
    <recommendedName>
        <fullName evidence="2">DUF5710 domain-containing protein</fullName>
    </recommendedName>
</protein>
<reference evidence="1" key="1">
    <citation type="journal article" date="2020" name="Nature">
        <title>Giant virus diversity and host interactions through global metagenomics.</title>
        <authorList>
            <person name="Schulz F."/>
            <person name="Roux S."/>
            <person name="Paez-Espino D."/>
            <person name="Jungbluth S."/>
            <person name="Walsh D.A."/>
            <person name="Denef V.J."/>
            <person name="McMahon K.D."/>
            <person name="Konstantinidis K.T."/>
            <person name="Eloe-Fadrosh E.A."/>
            <person name="Kyrpides N.C."/>
            <person name="Woyke T."/>
        </authorList>
    </citation>
    <scope>NUCLEOTIDE SEQUENCE</scope>
    <source>
        <strain evidence="1">GVMAG-S-1035315-10</strain>
    </source>
</reference>
<dbReference type="EMBL" id="MN740659">
    <property type="protein sequence ID" value="QHU06651.1"/>
    <property type="molecule type" value="Genomic_DNA"/>
</dbReference>